<accession>A0A812BBP9</accession>
<evidence type="ECO:0000313" key="3">
    <source>
        <dbReference type="Proteomes" id="UP000597762"/>
    </source>
</evidence>
<reference evidence="2" key="1">
    <citation type="submission" date="2021-01" db="EMBL/GenBank/DDBJ databases">
        <authorList>
            <person name="Li R."/>
            <person name="Bekaert M."/>
        </authorList>
    </citation>
    <scope>NUCLEOTIDE SEQUENCE</scope>
    <source>
        <strain evidence="2">Farmed</strain>
    </source>
</reference>
<keyword evidence="1" id="KW-0812">Transmembrane</keyword>
<organism evidence="2 3">
    <name type="scientific">Acanthosepion pharaonis</name>
    <name type="common">Pharaoh cuttlefish</name>
    <name type="synonym">Sepia pharaonis</name>
    <dbReference type="NCBI Taxonomy" id="158019"/>
    <lineage>
        <taxon>Eukaryota</taxon>
        <taxon>Metazoa</taxon>
        <taxon>Spiralia</taxon>
        <taxon>Lophotrochozoa</taxon>
        <taxon>Mollusca</taxon>
        <taxon>Cephalopoda</taxon>
        <taxon>Coleoidea</taxon>
        <taxon>Decapodiformes</taxon>
        <taxon>Sepiida</taxon>
        <taxon>Sepiina</taxon>
        <taxon>Sepiidae</taxon>
        <taxon>Acanthosepion</taxon>
    </lineage>
</organism>
<dbReference type="Proteomes" id="UP000597762">
    <property type="component" value="Unassembled WGS sequence"/>
</dbReference>
<evidence type="ECO:0000313" key="2">
    <source>
        <dbReference type="EMBL" id="CAE1175673.1"/>
    </source>
</evidence>
<feature type="transmembrane region" description="Helical" evidence="1">
    <location>
        <begin position="9"/>
        <end position="28"/>
    </location>
</feature>
<keyword evidence="1" id="KW-1133">Transmembrane helix</keyword>
<keyword evidence="3" id="KW-1185">Reference proteome</keyword>
<dbReference type="EMBL" id="CAHIKZ030000462">
    <property type="protein sequence ID" value="CAE1175673.1"/>
    <property type="molecule type" value="Genomic_DNA"/>
</dbReference>
<evidence type="ECO:0000256" key="1">
    <source>
        <dbReference type="SAM" id="Phobius"/>
    </source>
</evidence>
<comment type="caution">
    <text evidence="2">The sequence shown here is derived from an EMBL/GenBank/DDBJ whole genome shotgun (WGS) entry which is preliminary data.</text>
</comment>
<dbReference type="AlphaFoldDB" id="A0A812BBP9"/>
<feature type="transmembrane region" description="Helical" evidence="1">
    <location>
        <begin position="34"/>
        <end position="53"/>
    </location>
</feature>
<proteinExistence type="predicted"/>
<keyword evidence="1" id="KW-0472">Membrane</keyword>
<feature type="transmembrane region" description="Helical" evidence="1">
    <location>
        <begin position="137"/>
        <end position="165"/>
    </location>
</feature>
<name>A0A812BBP9_ACAPH</name>
<gene>
    <name evidence="2" type="ORF">SPHA_13761</name>
</gene>
<sequence length="172" mass="19288">MAQTTTSQFSLSLSLSTVFTVLFSFHTLTNCSPLSSVFLTTLLAVSYTGFLTPPHTISSYSPKPRPRSYISCPPPPVSLSLSLLYKLFLFSTCNSFSPLNCSQVSTVDSFLFLHNNQPSSFYSLTLLSSHRIVVSSFLNLCPISMFLLPFILHLSFSFFLSFFFFPPLFFCF</sequence>
<protein>
    <submittedName>
        <fullName evidence="2">Uncharacterized protein</fullName>
    </submittedName>
</protein>